<dbReference type="Pfam" id="PF00194">
    <property type="entry name" value="Carb_anhydrase"/>
    <property type="match status" value="1"/>
</dbReference>
<keyword evidence="2 4" id="KW-0479">Metal-binding</keyword>
<proteinExistence type="inferred from homology"/>
<dbReference type="SMART" id="SM01057">
    <property type="entry name" value="Carb_anhydrase"/>
    <property type="match status" value="1"/>
</dbReference>
<dbReference type="GO" id="GO:0004089">
    <property type="term" value="F:carbonate dehydratase activity"/>
    <property type="evidence" value="ECO:0007669"/>
    <property type="project" value="UniProtKB-UniRule"/>
</dbReference>
<evidence type="ECO:0000313" key="6">
    <source>
        <dbReference type="EMBL" id="KZC15078.1"/>
    </source>
</evidence>
<dbReference type="STRING" id="178035.A0A154PUP8"/>
<dbReference type="InterPro" id="IPR001148">
    <property type="entry name" value="CA_dom"/>
</dbReference>
<keyword evidence="7" id="KW-1185">Reference proteome</keyword>
<dbReference type="GO" id="GO:0008270">
    <property type="term" value="F:zinc ion binding"/>
    <property type="evidence" value="ECO:0007669"/>
    <property type="project" value="UniProtKB-UniRule"/>
</dbReference>
<evidence type="ECO:0000259" key="5">
    <source>
        <dbReference type="PROSITE" id="PS51144"/>
    </source>
</evidence>
<comment type="function">
    <text evidence="4">Reversible hydration of carbon dioxide.</text>
</comment>
<evidence type="ECO:0000256" key="2">
    <source>
        <dbReference type="ARBA" id="ARBA00022723"/>
    </source>
</evidence>
<protein>
    <recommendedName>
        <fullName evidence="4">Carbonic anhydrase</fullName>
        <ecNumber evidence="4">4.2.1.1</ecNumber>
    </recommendedName>
</protein>
<dbReference type="OrthoDB" id="7451790at2759"/>
<dbReference type="InterPro" id="IPR036398">
    <property type="entry name" value="CA_dom_sf"/>
</dbReference>
<evidence type="ECO:0000256" key="1">
    <source>
        <dbReference type="ARBA" id="ARBA00010718"/>
    </source>
</evidence>
<dbReference type="EMBL" id="KQ435207">
    <property type="protein sequence ID" value="KZC15078.1"/>
    <property type="molecule type" value="Genomic_DNA"/>
</dbReference>
<dbReference type="Pfam" id="PF25624">
    <property type="entry name" value="PH_S11IP_C"/>
    <property type="match status" value="1"/>
</dbReference>
<keyword evidence="4" id="KW-0456">Lyase</keyword>
<keyword evidence="3 4" id="KW-0862">Zinc</keyword>
<dbReference type="PROSITE" id="PS51144">
    <property type="entry name" value="ALPHA_CA_2"/>
    <property type="match status" value="1"/>
</dbReference>
<name>A0A154PUP8_DUFNO</name>
<organism evidence="6 7">
    <name type="scientific">Dufourea novaeangliae</name>
    <name type="common">Sweat bee</name>
    <dbReference type="NCBI Taxonomy" id="178035"/>
    <lineage>
        <taxon>Eukaryota</taxon>
        <taxon>Metazoa</taxon>
        <taxon>Ecdysozoa</taxon>
        <taxon>Arthropoda</taxon>
        <taxon>Hexapoda</taxon>
        <taxon>Insecta</taxon>
        <taxon>Pterygota</taxon>
        <taxon>Neoptera</taxon>
        <taxon>Endopterygota</taxon>
        <taxon>Hymenoptera</taxon>
        <taxon>Apocrita</taxon>
        <taxon>Aculeata</taxon>
        <taxon>Apoidea</taxon>
        <taxon>Anthophila</taxon>
        <taxon>Halictidae</taxon>
        <taxon>Rophitinae</taxon>
        <taxon>Dufourea</taxon>
    </lineage>
</organism>
<gene>
    <name evidence="6" type="ORF">WN55_09380</name>
</gene>
<dbReference type="SUPFAM" id="SSF51069">
    <property type="entry name" value="Carbonic anhydrase"/>
    <property type="match status" value="1"/>
</dbReference>
<evidence type="ECO:0000313" key="7">
    <source>
        <dbReference type="Proteomes" id="UP000076502"/>
    </source>
</evidence>
<sequence length="543" mass="62072">MQNSKDTFSGCLVLSTSKVYVLKIDGLEGEDPQRWLHKEISWTIDRLRSFASLPFKQGVVIELEQPNKVNDELQSTTITFLCILQDFQRTSNFLFYITDLSLPPSYEVEFTVPEHCTALMHRLLKNCKNHQDGDAIRLLALFSSGLLKYRDVEVQEKLSSLIVTASVLAICNMQWLLPGNKEVPYVIKEQAMSNLIGVEHYSSSLTLNFLDEVAEQDESWVLNFVSVSAAETVINSVQLPWEELFSIPLQITTLSFVQGYFGYSRKDQHMWIEKFKLCGGKLQSPITISSFKSIAVPLPALEIIGYHNYLPGKLQLRNNGHSVTMSIESNPSNKHLPCVFGAALPVNQEYEVDHLHFHWGAKNNRGSEHILNGVRYPMEMHIVHRNKAYLNLSDALNYEDGLVVLGIFFQLQEEDNRFLYPILNDIIDVQWLNKGTKLNIPITLASLLPHNTDIFYTYKGSLTTPPCNEVVTWIIFSAPVPISLVQLNKFRSLFNGDDVLTDNYRKLQDIGLRKVYIRRLNSYLITKHNGTIVNATNLDWFWH</sequence>
<evidence type="ECO:0000256" key="4">
    <source>
        <dbReference type="RuleBase" id="RU367011"/>
    </source>
</evidence>
<dbReference type="EC" id="4.2.1.1" evidence="4"/>
<dbReference type="PANTHER" id="PTHR18952:SF137">
    <property type="entry name" value="CARBONIC ANHYDRASE"/>
    <property type="match status" value="1"/>
</dbReference>
<accession>A0A154PUP8</accession>
<evidence type="ECO:0000256" key="3">
    <source>
        <dbReference type="ARBA" id="ARBA00022833"/>
    </source>
</evidence>
<dbReference type="Proteomes" id="UP000076502">
    <property type="component" value="Unassembled WGS sequence"/>
</dbReference>
<dbReference type="CDD" id="cd00326">
    <property type="entry name" value="alpha_CA"/>
    <property type="match status" value="1"/>
</dbReference>
<dbReference type="Gene3D" id="3.10.200.10">
    <property type="entry name" value="Alpha carbonic anhydrase"/>
    <property type="match status" value="1"/>
</dbReference>
<feature type="domain" description="Alpha-carbonic anhydrase" evidence="5">
    <location>
        <begin position="259"/>
        <end position="519"/>
    </location>
</feature>
<dbReference type="InterPro" id="IPR023561">
    <property type="entry name" value="Carbonic_anhydrase_a-class"/>
</dbReference>
<dbReference type="AlphaFoldDB" id="A0A154PUP8"/>
<comment type="catalytic activity">
    <reaction evidence="4">
        <text>hydrogencarbonate + H(+) = CO2 + H2O</text>
        <dbReference type="Rhea" id="RHEA:10748"/>
        <dbReference type="ChEBI" id="CHEBI:15377"/>
        <dbReference type="ChEBI" id="CHEBI:15378"/>
        <dbReference type="ChEBI" id="CHEBI:16526"/>
        <dbReference type="ChEBI" id="CHEBI:17544"/>
        <dbReference type="EC" id="4.2.1.1"/>
    </reaction>
</comment>
<dbReference type="PANTHER" id="PTHR18952">
    <property type="entry name" value="CARBONIC ANHYDRASE"/>
    <property type="match status" value="1"/>
</dbReference>
<reference evidence="6 7" key="1">
    <citation type="submission" date="2015-07" db="EMBL/GenBank/DDBJ databases">
        <title>The genome of Dufourea novaeangliae.</title>
        <authorList>
            <person name="Pan H."/>
            <person name="Kapheim K."/>
        </authorList>
    </citation>
    <scope>NUCLEOTIDE SEQUENCE [LARGE SCALE GENOMIC DNA]</scope>
    <source>
        <strain evidence="6">0120121106</strain>
        <tissue evidence="6">Whole body</tissue>
    </source>
</reference>
<comment type="cofactor">
    <cofactor evidence="4">
        <name>Zn(2+)</name>
        <dbReference type="ChEBI" id="CHEBI:29105"/>
    </cofactor>
</comment>
<dbReference type="PROSITE" id="PS00162">
    <property type="entry name" value="ALPHA_CA_1"/>
    <property type="match status" value="1"/>
</dbReference>
<dbReference type="InterPro" id="IPR018338">
    <property type="entry name" value="Carbonic_anhydrase_a-class_CS"/>
</dbReference>
<comment type="similarity">
    <text evidence="1 4">Belongs to the alpha-carbonic anhydrase family.</text>
</comment>
<dbReference type="InterPro" id="IPR057676">
    <property type="entry name" value="PH_S11IP_C"/>
</dbReference>
<dbReference type="GO" id="GO:0005737">
    <property type="term" value="C:cytoplasm"/>
    <property type="evidence" value="ECO:0007669"/>
    <property type="project" value="TreeGrafter"/>
</dbReference>